<dbReference type="EMBL" id="JAHRIM010030398">
    <property type="protein sequence ID" value="MEQ2264537.1"/>
    <property type="molecule type" value="Genomic_DNA"/>
</dbReference>
<protein>
    <recommendedName>
        <fullName evidence="7">Cilia- and flagella-associated protein 45</fullName>
    </recommendedName>
</protein>
<comment type="similarity">
    <text evidence="6">Belongs to the CFAP45 family.</text>
</comment>
<feature type="domain" description="Trichohyalin-plectin-homology" evidence="9">
    <location>
        <begin position="2"/>
        <end position="121"/>
    </location>
</feature>
<name>A0ABV0W6F3_9TELE</name>
<dbReference type="PANTHER" id="PTHR15504">
    <property type="entry name" value="NASOPHARYNGEAL EPITHELIUM SPECIFIC PROTEIN 1"/>
    <property type="match status" value="1"/>
</dbReference>
<evidence type="ECO:0000256" key="4">
    <source>
        <dbReference type="ARBA" id="ARBA00023069"/>
    </source>
</evidence>
<evidence type="ECO:0000256" key="2">
    <source>
        <dbReference type="ARBA" id="ARBA00022846"/>
    </source>
</evidence>
<sequence length="122" mass="14570">MKQRELAAKKAHEEATLKAARLEQVKIKEHCLSMEANQEKAVLERVLKTQQEALAKEKELKEKQLQKAFHHAETLRQQMKELELSALAKRREKFKEADRLIEEERQRRMRLSEIKEKKLKEL</sequence>
<dbReference type="Proteomes" id="UP001444071">
    <property type="component" value="Unassembled WGS sequence"/>
</dbReference>
<evidence type="ECO:0000256" key="3">
    <source>
        <dbReference type="ARBA" id="ARBA00023054"/>
    </source>
</evidence>
<feature type="non-terminal residue" evidence="10">
    <location>
        <position position="122"/>
    </location>
</feature>
<organism evidence="10 11">
    <name type="scientific">Xenotaenia resolanae</name>
    <dbReference type="NCBI Taxonomy" id="208358"/>
    <lineage>
        <taxon>Eukaryota</taxon>
        <taxon>Metazoa</taxon>
        <taxon>Chordata</taxon>
        <taxon>Craniata</taxon>
        <taxon>Vertebrata</taxon>
        <taxon>Euteleostomi</taxon>
        <taxon>Actinopterygii</taxon>
        <taxon>Neopterygii</taxon>
        <taxon>Teleostei</taxon>
        <taxon>Neoteleostei</taxon>
        <taxon>Acanthomorphata</taxon>
        <taxon>Ovalentaria</taxon>
        <taxon>Atherinomorphae</taxon>
        <taxon>Cyprinodontiformes</taxon>
        <taxon>Goodeidae</taxon>
        <taxon>Xenotaenia</taxon>
    </lineage>
</organism>
<feature type="coiled-coil region" evidence="8">
    <location>
        <begin position="33"/>
        <end position="121"/>
    </location>
</feature>
<keyword evidence="5" id="KW-0966">Cell projection</keyword>
<reference evidence="10 11" key="1">
    <citation type="submission" date="2021-06" db="EMBL/GenBank/DDBJ databases">
        <authorList>
            <person name="Palmer J.M."/>
        </authorList>
    </citation>
    <scope>NUCLEOTIDE SEQUENCE [LARGE SCALE GENOMIC DNA]</scope>
    <source>
        <strain evidence="10 11">XR_2019</strain>
        <tissue evidence="10">Muscle</tissue>
    </source>
</reference>
<dbReference type="InterPro" id="IPR033253">
    <property type="entry name" value="CFAP45"/>
</dbReference>
<evidence type="ECO:0000256" key="7">
    <source>
        <dbReference type="ARBA" id="ARBA00034142"/>
    </source>
</evidence>
<evidence type="ECO:0000256" key="5">
    <source>
        <dbReference type="ARBA" id="ARBA00023273"/>
    </source>
</evidence>
<gene>
    <name evidence="10" type="ORF">XENORESO_011903</name>
</gene>
<proteinExistence type="inferred from homology"/>
<dbReference type="PANTHER" id="PTHR15504:SF0">
    <property type="entry name" value="CILIA- AND FLAGELLA-ASSOCIATED PROTEIN 45"/>
    <property type="match status" value="1"/>
</dbReference>
<comment type="subcellular location">
    <subcellularLocation>
        <location evidence="1">Cell projection</location>
        <location evidence="1">Cilium</location>
        <location evidence="1">Flagellum</location>
    </subcellularLocation>
</comment>
<dbReference type="Pfam" id="PF13868">
    <property type="entry name" value="TPH"/>
    <property type="match status" value="1"/>
</dbReference>
<evidence type="ECO:0000256" key="1">
    <source>
        <dbReference type="ARBA" id="ARBA00004230"/>
    </source>
</evidence>
<keyword evidence="3 8" id="KW-0175">Coiled coil</keyword>
<evidence type="ECO:0000256" key="6">
    <source>
        <dbReference type="ARBA" id="ARBA00034116"/>
    </source>
</evidence>
<evidence type="ECO:0000256" key="8">
    <source>
        <dbReference type="SAM" id="Coils"/>
    </source>
</evidence>
<evidence type="ECO:0000313" key="10">
    <source>
        <dbReference type="EMBL" id="MEQ2264537.1"/>
    </source>
</evidence>
<dbReference type="InterPro" id="IPR043597">
    <property type="entry name" value="TPH_dom"/>
</dbReference>
<evidence type="ECO:0000259" key="9">
    <source>
        <dbReference type="Pfam" id="PF13868"/>
    </source>
</evidence>
<evidence type="ECO:0000313" key="11">
    <source>
        <dbReference type="Proteomes" id="UP001444071"/>
    </source>
</evidence>
<keyword evidence="11" id="KW-1185">Reference proteome</keyword>
<comment type="caution">
    <text evidence="10">The sequence shown here is derived from an EMBL/GenBank/DDBJ whole genome shotgun (WGS) entry which is preliminary data.</text>
</comment>
<keyword evidence="4" id="KW-0969">Cilium</keyword>
<keyword evidence="2" id="KW-0282">Flagellum</keyword>
<accession>A0ABV0W6F3</accession>